<dbReference type="AlphaFoldDB" id="A0A246FH29"/>
<dbReference type="GO" id="GO:0005886">
    <property type="term" value="C:plasma membrane"/>
    <property type="evidence" value="ECO:0007669"/>
    <property type="project" value="UniProtKB-SubCell"/>
</dbReference>
<feature type="binding site" evidence="11">
    <location>
        <position position="219"/>
    </location>
    <ligand>
        <name>FMN</name>
        <dbReference type="ChEBI" id="CHEBI:58210"/>
    </ligand>
</feature>
<evidence type="ECO:0000256" key="9">
    <source>
        <dbReference type="ARBA" id="ARBA00023136"/>
    </source>
</evidence>
<dbReference type="NCBIfam" id="TIGR01036">
    <property type="entry name" value="pyrD_sub2"/>
    <property type="match status" value="1"/>
</dbReference>
<feature type="binding site" evidence="11">
    <location>
        <position position="302"/>
    </location>
    <ligand>
        <name>FMN</name>
        <dbReference type="ChEBI" id="CHEBI:58210"/>
    </ligand>
</feature>
<keyword evidence="11" id="KW-1003">Cell membrane</keyword>
<dbReference type="PIRSF" id="PIRSF000164">
    <property type="entry name" value="DHO_oxidase"/>
    <property type="match status" value="1"/>
</dbReference>
<evidence type="ECO:0000256" key="2">
    <source>
        <dbReference type="ARBA" id="ARBA00004370"/>
    </source>
</evidence>
<accession>A0A246FH29</accession>
<evidence type="ECO:0000256" key="11">
    <source>
        <dbReference type="HAMAP-Rule" id="MF_00225"/>
    </source>
</evidence>
<proteinExistence type="inferred from homology"/>
<feature type="binding site" evidence="11">
    <location>
        <position position="247"/>
    </location>
    <ligand>
        <name>FMN</name>
        <dbReference type="ChEBI" id="CHEBI:58210"/>
    </ligand>
</feature>
<keyword evidence="6 11" id="KW-0288">FMN</keyword>
<dbReference type="PANTHER" id="PTHR48109">
    <property type="entry name" value="DIHYDROOROTATE DEHYDROGENASE (QUINONE), MITOCHONDRIAL-RELATED"/>
    <property type="match status" value="1"/>
</dbReference>
<feature type="binding site" evidence="11">
    <location>
        <begin position="116"/>
        <end position="120"/>
    </location>
    <ligand>
        <name>substrate</name>
    </ligand>
</feature>
<dbReference type="HAMAP" id="MF_00225">
    <property type="entry name" value="DHO_dh_type2"/>
    <property type="match status" value="1"/>
</dbReference>
<dbReference type="Gene3D" id="3.20.20.70">
    <property type="entry name" value="Aldolase class I"/>
    <property type="match status" value="1"/>
</dbReference>
<dbReference type="InterPro" id="IPR001295">
    <property type="entry name" value="Dihydroorotate_DH_CS"/>
</dbReference>
<evidence type="ECO:0000256" key="5">
    <source>
        <dbReference type="ARBA" id="ARBA00022630"/>
    </source>
</evidence>
<keyword evidence="7 11" id="KW-0665">Pyrimidine biosynthesis</keyword>
<evidence type="ECO:0000313" key="13">
    <source>
        <dbReference type="EMBL" id="OWP61829.1"/>
    </source>
</evidence>
<keyword evidence="5 11" id="KW-0285">Flavoprotein</keyword>
<evidence type="ECO:0000256" key="6">
    <source>
        <dbReference type="ARBA" id="ARBA00022643"/>
    </source>
</evidence>
<organism evidence="13 14">
    <name type="scientific">Hymenobacter amundsenii</name>
    <dbReference type="NCBI Taxonomy" id="2006685"/>
    <lineage>
        <taxon>Bacteria</taxon>
        <taxon>Pseudomonadati</taxon>
        <taxon>Bacteroidota</taxon>
        <taxon>Cytophagia</taxon>
        <taxon>Cytophagales</taxon>
        <taxon>Hymenobacteraceae</taxon>
        <taxon>Hymenobacter</taxon>
    </lineage>
</organism>
<dbReference type="GO" id="GO:0006207">
    <property type="term" value="P:'de novo' pyrimidine nucleobase biosynthetic process"/>
    <property type="evidence" value="ECO:0007669"/>
    <property type="project" value="UniProtKB-UniRule"/>
</dbReference>
<feature type="binding site" evidence="11">
    <location>
        <position position="273"/>
    </location>
    <ligand>
        <name>FMN</name>
        <dbReference type="ChEBI" id="CHEBI:58210"/>
    </ligand>
</feature>
<feature type="binding site" evidence="11">
    <location>
        <position position="71"/>
    </location>
    <ligand>
        <name>substrate</name>
    </ligand>
</feature>
<evidence type="ECO:0000256" key="10">
    <source>
        <dbReference type="ARBA" id="ARBA00048639"/>
    </source>
</evidence>
<evidence type="ECO:0000259" key="12">
    <source>
        <dbReference type="Pfam" id="PF01180"/>
    </source>
</evidence>
<dbReference type="PROSITE" id="PS00911">
    <property type="entry name" value="DHODEHASE_1"/>
    <property type="match status" value="1"/>
</dbReference>
<dbReference type="NCBIfam" id="NF003652">
    <property type="entry name" value="PRK05286.2-5"/>
    <property type="match status" value="1"/>
</dbReference>
<keyword evidence="9 11" id="KW-0472">Membrane</keyword>
<dbReference type="InterPro" id="IPR013785">
    <property type="entry name" value="Aldolase_TIM"/>
</dbReference>
<dbReference type="PROSITE" id="PS00912">
    <property type="entry name" value="DHODEHASE_2"/>
    <property type="match status" value="1"/>
</dbReference>
<comment type="subunit">
    <text evidence="11">Monomer.</text>
</comment>
<evidence type="ECO:0000256" key="8">
    <source>
        <dbReference type="ARBA" id="ARBA00023002"/>
    </source>
</evidence>
<feature type="active site" description="Nucleophile" evidence="11">
    <location>
        <position position="181"/>
    </location>
</feature>
<gene>
    <name evidence="11" type="primary">pyrD</name>
    <name evidence="13" type="ORF">CDA63_17230</name>
</gene>
<dbReference type="NCBIfam" id="NF003645">
    <property type="entry name" value="PRK05286.1-2"/>
    <property type="match status" value="1"/>
</dbReference>
<evidence type="ECO:0000256" key="4">
    <source>
        <dbReference type="ARBA" id="ARBA00005359"/>
    </source>
</evidence>
<dbReference type="SUPFAM" id="SSF51395">
    <property type="entry name" value="FMN-linked oxidoreductases"/>
    <property type="match status" value="1"/>
</dbReference>
<dbReference type="GO" id="GO:0044205">
    <property type="term" value="P:'de novo' UMP biosynthetic process"/>
    <property type="evidence" value="ECO:0007669"/>
    <property type="project" value="UniProtKB-UniRule"/>
</dbReference>
<name>A0A246FH29_9BACT</name>
<comment type="caution">
    <text evidence="13">The sequence shown here is derived from an EMBL/GenBank/DDBJ whole genome shotgun (WGS) entry which is preliminary data.</text>
</comment>
<comment type="similarity">
    <text evidence="4 11">Belongs to the dihydroorotate dehydrogenase family. Type 2 subfamily.</text>
</comment>
<feature type="binding site" evidence="11">
    <location>
        <position position="178"/>
    </location>
    <ligand>
        <name>substrate</name>
    </ligand>
</feature>
<comment type="subcellular location">
    <subcellularLocation>
        <location evidence="11">Cell membrane</location>
        <topology evidence="11">Peripheral membrane protein</topology>
    </subcellularLocation>
    <subcellularLocation>
        <location evidence="2">Membrane</location>
    </subcellularLocation>
</comment>
<protein>
    <recommendedName>
        <fullName evidence="11">Dihydroorotate dehydrogenase (quinone)</fullName>
        <ecNumber evidence="11">1.3.5.2</ecNumber>
    </recommendedName>
    <alternativeName>
        <fullName evidence="11">DHOdehase</fullName>
        <shortName evidence="11">DHOD</shortName>
        <shortName evidence="11">DHODase</shortName>
    </alternativeName>
    <alternativeName>
        <fullName evidence="11">Dihydroorotate oxidase</fullName>
    </alternativeName>
</protein>
<dbReference type="EC" id="1.3.5.2" evidence="11"/>
<feature type="domain" description="Dihydroorotate dehydrogenase catalytic" evidence="12">
    <location>
        <begin position="50"/>
        <end position="342"/>
    </location>
</feature>
<feature type="binding site" evidence="11">
    <location>
        <begin position="67"/>
        <end position="71"/>
    </location>
    <ligand>
        <name>FMN</name>
        <dbReference type="ChEBI" id="CHEBI:58210"/>
    </ligand>
</feature>
<keyword evidence="8 11" id="KW-0560">Oxidoreductase</keyword>
<dbReference type="OrthoDB" id="9802377at2"/>
<dbReference type="RefSeq" id="WP_088465704.1">
    <property type="nucleotide sequence ID" value="NZ_NIRR01000041.1"/>
</dbReference>
<dbReference type="InterPro" id="IPR012135">
    <property type="entry name" value="Dihydroorotate_DH_1_2"/>
</dbReference>
<keyword evidence="14" id="KW-1185">Reference proteome</keyword>
<evidence type="ECO:0000256" key="3">
    <source>
        <dbReference type="ARBA" id="ARBA00005161"/>
    </source>
</evidence>
<comment type="catalytic activity">
    <reaction evidence="10 11">
        <text>(S)-dihydroorotate + a quinone = orotate + a quinol</text>
        <dbReference type="Rhea" id="RHEA:30187"/>
        <dbReference type="ChEBI" id="CHEBI:24646"/>
        <dbReference type="ChEBI" id="CHEBI:30839"/>
        <dbReference type="ChEBI" id="CHEBI:30864"/>
        <dbReference type="ChEBI" id="CHEBI:132124"/>
        <dbReference type="EC" id="1.3.5.2"/>
    </reaction>
</comment>
<dbReference type="GO" id="GO:0106430">
    <property type="term" value="F:dihydroorotate dehydrogenase (quinone) activity"/>
    <property type="evidence" value="ECO:0007669"/>
    <property type="project" value="UniProtKB-EC"/>
</dbReference>
<dbReference type="PANTHER" id="PTHR48109:SF4">
    <property type="entry name" value="DIHYDROOROTATE DEHYDROGENASE (QUINONE), MITOCHONDRIAL"/>
    <property type="match status" value="1"/>
</dbReference>
<sequence>MYQSLVKPLLFKLDAERAHHLIFENLKRAYRVPGMPALLRGLYDLRHPNLEREVFGLPFRNPVGLAAGFDKNAELTDELGALGFGFVEIGTVTPRPQPGNPAPRLFRLPSDAALINRMGFNNDGAAAAATRLRHRRDRDLVIGGNIGKNKDTPNELAAHDYVACVEALHEVVDYFVVNVSSPNTPNLRQLQEREPLIALLGQVQERNQSLPKPRPLLLKIAPDLTDTQLDDILLIARETNLSGLVATNTTIGRGGLTTAADQVTALGAGGLSGRPLRQRATEVIRYLSHHSRGQLPIIGVGGIHSAADAREKLEAGASLLQLYSGFIYEGPSLPKQINQVLARKHS</sequence>
<reference evidence="13 14" key="1">
    <citation type="submission" date="2017-06" db="EMBL/GenBank/DDBJ databases">
        <title>Hymenobacter amundsenii sp. nov. isolated from regoliths in Antarctica.</title>
        <authorList>
            <person name="Sedlacek I."/>
            <person name="Kralova S."/>
            <person name="Pantucek R."/>
            <person name="Svec P."/>
            <person name="Holochova P."/>
            <person name="Stankova E."/>
            <person name="Vrbovska V."/>
            <person name="Busse H.-J."/>
        </authorList>
    </citation>
    <scope>NUCLEOTIDE SEQUENCE [LARGE SCALE GENOMIC DNA]</scope>
    <source>
        <strain evidence="13 14">CCM 8682</strain>
    </source>
</reference>
<evidence type="ECO:0000256" key="1">
    <source>
        <dbReference type="ARBA" id="ARBA00003125"/>
    </source>
</evidence>
<feature type="binding site" evidence="11">
    <location>
        <position position="183"/>
    </location>
    <ligand>
        <name>substrate</name>
    </ligand>
</feature>
<comment type="function">
    <text evidence="1 11">Catalyzes the conversion of dihydroorotate to orotate with quinone as electron acceptor.</text>
</comment>
<feature type="binding site" evidence="11">
    <location>
        <begin position="323"/>
        <end position="324"/>
    </location>
    <ligand>
        <name>FMN</name>
        <dbReference type="ChEBI" id="CHEBI:58210"/>
    </ligand>
</feature>
<dbReference type="UniPathway" id="UPA00070">
    <property type="reaction ID" value="UER00946"/>
</dbReference>
<dbReference type="InterPro" id="IPR005720">
    <property type="entry name" value="Dihydroorotate_DH_cat"/>
</dbReference>
<evidence type="ECO:0000313" key="14">
    <source>
        <dbReference type="Proteomes" id="UP000197277"/>
    </source>
</evidence>
<dbReference type="Proteomes" id="UP000197277">
    <property type="component" value="Unassembled WGS sequence"/>
</dbReference>
<feature type="binding site" evidence="11">
    <location>
        <position position="145"/>
    </location>
    <ligand>
        <name>FMN</name>
        <dbReference type="ChEBI" id="CHEBI:58210"/>
    </ligand>
</feature>
<feature type="binding site" evidence="11">
    <location>
        <begin position="248"/>
        <end position="249"/>
    </location>
    <ligand>
        <name>substrate</name>
    </ligand>
</feature>
<evidence type="ECO:0000256" key="7">
    <source>
        <dbReference type="ARBA" id="ARBA00022975"/>
    </source>
</evidence>
<dbReference type="CDD" id="cd04738">
    <property type="entry name" value="DHOD_2_like"/>
    <property type="match status" value="1"/>
</dbReference>
<feature type="binding site" evidence="11">
    <location>
        <position position="178"/>
    </location>
    <ligand>
        <name>FMN</name>
        <dbReference type="ChEBI" id="CHEBI:58210"/>
    </ligand>
</feature>
<dbReference type="InterPro" id="IPR005719">
    <property type="entry name" value="Dihydroorotate_DH_2"/>
</dbReference>
<dbReference type="InterPro" id="IPR050074">
    <property type="entry name" value="DHO_dehydrogenase"/>
</dbReference>
<comment type="pathway">
    <text evidence="3 11">Pyrimidine metabolism; UMP biosynthesis via de novo pathway; orotate from (S)-dihydroorotate (quinone route): step 1/1.</text>
</comment>
<dbReference type="GO" id="GO:0005737">
    <property type="term" value="C:cytoplasm"/>
    <property type="evidence" value="ECO:0007669"/>
    <property type="project" value="InterPro"/>
</dbReference>
<dbReference type="EMBL" id="NIRR01000041">
    <property type="protein sequence ID" value="OWP61829.1"/>
    <property type="molecule type" value="Genomic_DNA"/>
</dbReference>
<dbReference type="Pfam" id="PF01180">
    <property type="entry name" value="DHO_dh"/>
    <property type="match status" value="1"/>
</dbReference>
<comment type="cofactor">
    <cofactor evidence="11">
        <name>FMN</name>
        <dbReference type="ChEBI" id="CHEBI:58210"/>
    </cofactor>
    <text evidence="11">Binds 1 FMN per subunit.</text>
</comment>
<feature type="binding site" evidence="11">
    <location>
        <position position="91"/>
    </location>
    <ligand>
        <name>FMN</name>
        <dbReference type="ChEBI" id="CHEBI:58210"/>
    </ligand>
</feature>